<feature type="domain" description="Solute-binding protein family 5" evidence="5">
    <location>
        <begin position="91"/>
        <end position="442"/>
    </location>
</feature>
<keyword evidence="4" id="KW-0732">Signal</keyword>
<dbReference type="CDD" id="cd08503">
    <property type="entry name" value="PBP2_NikA_DppA_OppA_like_17"/>
    <property type="match status" value="1"/>
</dbReference>
<dbReference type="RefSeq" id="WP_145399088.1">
    <property type="nucleotide sequence ID" value="NZ_VLKU01000009.1"/>
</dbReference>
<evidence type="ECO:0000256" key="1">
    <source>
        <dbReference type="ARBA" id="ARBA00004418"/>
    </source>
</evidence>
<dbReference type="InterPro" id="IPR030678">
    <property type="entry name" value="Peptide/Ni-bd"/>
</dbReference>
<dbReference type="PANTHER" id="PTHR30290:SF10">
    <property type="entry name" value="PERIPLASMIC OLIGOPEPTIDE-BINDING PROTEIN-RELATED"/>
    <property type="match status" value="1"/>
</dbReference>
<dbReference type="InterPro" id="IPR006311">
    <property type="entry name" value="TAT_signal"/>
</dbReference>
<evidence type="ECO:0000256" key="3">
    <source>
        <dbReference type="ARBA" id="ARBA00022448"/>
    </source>
</evidence>
<dbReference type="Gene3D" id="3.90.76.10">
    <property type="entry name" value="Dipeptide-binding Protein, Domain 1"/>
    <property type="match status" value="1"/>
</dbReference>
<dbReference type="GO" id="GO:0043190">
    <property type="term" value="C:ATP-binding cassette (ABC) transporter complex"/>
    <property type="evidence" value="ECO:0007669"/>
    <property type="project" value="InterPro"/>
</dbReference>
<proteinExistence type="inferred from homology"/>
<gene>
    <name evidence="6" type="ORF">IQ24_03000</name>
</gene>
<dbReference type="Gene3D" id="3.40.190.10">
    <property type="entry name" value="Periplasmic binding protein-like II"/>
    <property type="match status" value="1"/>
</dbReference>
<protein>
    <submittedName>
        <fullName evidence="6">Peptide/nickel transport system substrate-binding protein</fullName>
    </submittedName>
</protein>
<dbReference type="EMBL" id="VLKU01000009">
    <property type="protein sequence ID" value="TWI31548.1"/>
    <property type="molecule type" value="Genomic_DNA"/>
</dbReference>
<keyword evidence="7" id="KW-1185">Reference proteome</keyword>
<comment type="caution">
    <text evidence="6">The sequence shown here is derived from an EMBL/GenBank/DDBJ whole genome shotgun (WGS) entry which is preliminary data.</text>
</comment>
<reference evidence="6 7" key="1">
    <citation type="journal article" date="2015" name="Stand. Genomic Sci.">
        <title>Genomic Encyclopedia of Bacterial and Archaeal Type Strains, Phase III: the genomes of soil and plant-associated and newly described type strains.</title>
        <authorList>
            <person name="Whitman W.B."/>
            <person name="Woyke T."/>
            <person name="Klenk H.P."/>
            <person name="Zhou Y."/>
            <person name="Lilburn T.G."/>
            <person name="Beck B.J."/>
            <person name="De Vos P."/>
            <person name="Vandamme P."/>
            <person name="Eisen J.A."/>
            <person name="Garrity G."/>
            <person name="Hugenholtz P."/>
            <person name="Kyrpides N.C."/>
        </authorList>
    </citation>
    <scope>NUCLEOTIDE SEQUENCE [LARGE SCALE GENOMIC DNA]</scope>
    <source>
        <strain evidence="6 7">CGMCC 1.5364</strain>
    </source>
</reference>
<dbReference type="GO" id="GO:1904680">
    <property type="term" value="F:peptide transmembrane transporter activity"/>
    <property type="evidence" value="ECO:0007669"/>
    <property type="project" value="TreeGrafter"/>
</dbReference>
<comment type="subcellular location">
    <subcellularLocation>
        <location evidence="1">Periplasm</location>
    </subcellularLocation>
</comment>
<dbReference type="Pfam" id="PF00496">
    <property type="entry name" value="SBP_bac_5"/>
    <property type="match status" value="1"/>
</dbReference>
<dbReference type="AlphaFoldDB" id="A0A562NHI2"/>
<organism evidence="6 7">
    <name type="scientific">Paracoccus sulfuroxidans</name>
    <dbReference type="NCBI Taxonomy" id="384678"/>
    <lineage>
        <taxon>Bacteria</taxon>
        <taxon>Pseudomonadati</taxon>
        <taxon>Pseudomonadota</taxon>
        <taxon>Alphaproteobacteria</taxon>
        <taxon>Rhodobacterales</taxon>
        <taxon>Paracoccaceae</taxon>
        <taxon>Paracoccus</taxon>
    </lineage>
</organism>
<evidence type="ECO:0000313" key="6">
    <source>
        <dbReference type="EMBL" id="TWI31548.1"/>
    </source>
</evidence>
<dbReference type="OrthoDB" id="9803988at2"/>
<sequence>MNDINQIKARGGPALSRRMLLAGAAGTAMLPLLGRASLAQSGPQKGGTLRVAMGQANTAESLDPGTYATSMSIAFAFCRGNALCEYSPSDEIVGELAESWEASSDAKTWTFKLRKGVTFHNGKPLTAEDVVATFDYHRGENSTSGAKALLSDLANVRAEDDQTVVFELSSGNADFPSITADFHLIILPSDGKGGLDIASGAGTGAYKISSLEPGVRIELERNPDYWKPNAAHFDAIHLIAVLDAAARNNAVVSGQVDVAERNDTATLAMLAQAPNIIIDETPSAAHNNFAMACTMAPFTDPNIRLAMKYGIDREDVLRKTQFGHGYVGNDHPIARSNKYFNTELEQTAYDPDKARHYLKQAGLDKLDVELITSEGAAAGAVPAAELYSASAAACGINIAVRRVPGDGYFSDIWLKSPFAASDWGGRPTADLAFTVAYAKDAPWNETHWQNERFNELLVTARTELDEDRRRTMYWEMQELCNRDGGAIVLNFQNWIVVRSKKIAHDEAVSAQWPLDGYKAFERWWFAA</sequence>
<keyword evidence="3" id="KW-0813">Transport</keyword>
<comment type="similarity">
    <text evidence="2">Belongs to the bacterial solute-binding protein 5 family.</text>
</comment>
<evidence type="ECO:0000313" key="7">
    <source>
        <dbReference type="Proteomes" id="UP000316225"/>
    </source>
</evidence>
<dbReference type="SUPFAM" id="SSF53850">
    <property type="entry name" value="Periplasmic binding protein-like II"/>
    <property type="match status" value="1"/>
</dbReference>
<dbReference type="Proteomes" id="UP000316225">
    <property type="component" value="Unassembled WGS sequence"/>
</dbReference>
<dbReference type="GO" id="GO:0030288">
    <property type="term" value="C:outer membrane-bounded periplasmic space"/>
    <property type="evidence" value="ECO:0007669"/>
    <property type="project" value="UniProtKB-ARBA"/>
</dbReference>
<dbReference type="GO" id="GO:0015833">
    <property type="term" value="P:peptide transport"/>
    <property type="evidence" value="ECO:0007669"/>
    <property type="project" value="TreeGrafter"/>
</dbReference>
<dbReference type="PANTHER" id="PTHR30290">
    <property type="entry name" value="PERIPLASMIC BINDING COMPONENT OF ABC TRANSPORTER"/>
    <property type="match status" value="1"/>
</dbReference>
<evidence type="ECO:0000256" key="2">
    <source>
        <dbReference type="ARBA" id="ARBA00005695"/>
    </source>
</evidence>
<dbReference type="PIRSF" id="PIRSF002741">
    <property type="entry name" value="MppA"/>
    <property type="match status" value="1"/>
</dbReference>
<dbReference type="InterPro" id="IPR000914">
    <property type="entry name" value="SBP_5_dom"/>
</dbReference>
<accession>A0A562NHI2</accession>
<name>A0A562NHI2_9RHOB</name>
<dbReference type="PROSITE" id="PS51318">
    <property type="entry name" value="TAT"/>
    <property type="match status" value="1"/>
</dbReference>
<evidence type="ECO:0000256" key="4">
    <source>
        <dbReference type="ARBA" id="ARBA00022729"/>
    </source>
</evidence>
<evidence type="ECO:0000259" key="5">
    <source>
        <dbReference type="Pfam" id="PF00496"/>
    </source>
</evidence>
<dbReference type="InterPro" id="IPR039424">
    <property type="entry name" value="SBP_5"/>
</dbReference>
<dbReference type="Gene3D" id="3.10.105.10">
    <property type="entry name" value="Dipeptide-binding Protein, Domain 3"/>
    <property type="match status" value="1"/>
</dbReference>